<keyword evidence="2" id="KW-0472">Membrane</keyword>
<dbReference type="RefSeq" id="WP_171397871.1">
    <property type="nucleotide sequence ID" value="NZ_CP049838.1"/>
</dbReference>
<keyword evidence="2" id="KW-1133">Transmembrane helix</keyword>
<reference evidence="3" key="1">
    <citation type="submission" date="2020-03" db="EMBL/GenBank/DDBJ databases">
        <title>Molecular networking-based the target discovery of potent antiproliferative macrolactams: 5/6/7/16 polycyclic ansamycins and glycosylated trienomycin from Streptomyces cacaoi subsp. asoensis.</title>
        <authorList>
            <person name="Liu L.-L."/>
        </authorList>
    </citation>
    <scope>NUCLEOTIDE SEQUENCE [LARGE SCALE GENOMIC DNA]</scope>
    <source>
        <strain evidence="3">H2S5</strain>
    </source>
</reference>
<keyword evidence="2" id="KW-0812">Transmembrane</keyword>
<dbReference type="EMBL" id="CP049838">
    <property type="protein sequence ID" value="QJT02353.1"/>
    <property type="molecule type" value="Genomic_DNA"/>
</dbReference>
<evidence type="ECO:0000256" key="2">
    <source>
        <dbReference type="SAM" id="Phobius"/>
    </source>
</evidence>
<feature type="region of interest" description="Disordered" evidence="1">
    <location>
        <begin position="241"/>
        <end position="263"/>
    </location>
</feature>
<organism evidence="3 4">
    <name type="scientific">Streptomyces asoensis</name>
    <dbReference type="NCBI Taxonomy" id="249586"/>
    <lineage>
        <taxon>Bacteria</taxon>
        <taxon>Bacillati</taxon>
        <taxon>Actinomycetota</taxon>
        <taxon>Actinomycetes</taxon>
        <taxon>Kitasatosporales</taxon>
        <taxon>Streptomycetaceae</taxon>
        <taxon>Streptomyces</taxon>
    </lineage>
</organism>
<protein>
    <recommendedName>
        <fullName evidence="5">TIGR04222 domain-containing membrane protein</fullName>
    </recommendedName>
</protein>
<feature type="transmembrane region" description="Helical" evidence="2">
    <location>
        <begin position="183"/>
        <end position="209"/>
    </location>
</feature>
<proteinExistence type="predicted"/>
<evidence type="ECO:0000313" key="4">
    <source>
        <dbReference type="Proteomes" id="UP000502665"/>
    </source>
</evidence>
<feature type="transmembrane region" description="Helical" evidence="2">
    <location>
        <begin position="6"/>
        <end position="27"/>
    </location>
</feature>
<dbReference type="Proteomes" id="UP000502665">
    <property type="component" value="Chromosome"/>
</dbReference>
<sequence>MSQVDLLIAVLTVFCVVYTVLGVLWWLQDRADRAVVARVDGAQVDPYHAVATIDGDQGADRAAAAELLLAGLIRIEEDGRVAVTGRGAETDRMPEHPVPAAVLVTLRGHTRPHPLIWLYVDAEHCRRRDPFLRAEDARWPRWPGHAEDRLQIAAILVAPLLAGWLAAQLLYVSDAFAPNAAEIAVGAFLGLLTWAVFALVLHVVVMVVWPERRDRFAEYCRTLPPHPAEAALDPGQREQLARAMDYSPPSEPDPWPLDTPGAF</sequence>
<name>A0A6M4X221_9ACTN</name>
<evidence type="ECO:0000256" key="1">
    <source>
        <dbReference type="SAM" id="MobiDB-lite"/>
    </source>
</evidence>
<dbReference type="AlphaFoldDB" id="A0A6M4X221"/>
<gene>
    <name evidence="3" type="ORF">G9272_20155</name>
</gene>
<evidence type="ECO:0000313" key="3">
    <source>
        <dbReference type="EMBL" id="QJT02353.1"/>
    </source>
</evidence>
<accession>A0A6M4X221</accession>
<evidence type="ECO:0008006" key="5">
    <source>
        <dbReference type="Google" id="ProtNLM"/>
    </source>
</evidence>
<keyword evidence="4" id="KW-1185">Reference proteome</keyword>
<feature type="transmembrane region" description="Helical" evidence="2">
    <location>
        <begin position="150"/>
        <end position="171"/>
    </location>
</feature>